<dbReference type="AlphaFoldDB" id="A0A512BE67"/>
<sequence>MKVSVAQTRPFKGDIDKNIDCHKRLINLAIHYQAAIIIFPELSLTGYEPVLAKDLATTEDDDRFNVFQTLSDKNRITICVGMPIKSEASVMISMLIFSPREPRQVYSKQYLHNDELPHFVPGHSQVILNIDDLRIVPSICYESLVPQHAERAFEFGAEIYVASVAKSAAGVEKAASYFPEIVEKYFRFVLMANCVGMCDNFETVGKTSVWNNNGRLVAQLNSTNEGLLVLDTDTLEIVEEIIVS</sequence>
<dbReference type="Pfam" id="PF00795">
    <property type="entry name" value="CN_hydrolase"/>
    <property type="match status" value="1"/>
</dbReference>
<dbReference type="GO" id="GO:0033388">
    <property type="term" value="P:putrescine biosynthetic process from arginine"/>
    <property type="evidence" value="ECO:0007669"/>
    <property type="project" value="TreeGrafter"/>
</dbReference>
<dbReference type="InterPro" id="IPR036526">
    <property type="entry name" value="C-N_Hydrolase_sf"/>
</dbReference>
<evidence type="ECO:0000259" key="2">
    <source>
        <dbReference type="PROSITE" id="PS50263"/>
    </source>
</evidence>
<feature type="domain" description="CN hydrolase" evidence="2">
    <location>
        <begin position="1"/>
        <end position="234"/>
    </location>
</feature>
<dbReference type="InterPro" id="IPR003010">
    <property type="entry name" value="C-N_Hydrolase"/>
</dbReference>
<keyword evidence="1 3" id="KW-0378">Hydrolase</keyword>
<dbReference type="RefSeq" id="WP_147204369.1">
    <property type="nucleotide sequence ID" value="NZ_BJYT01000010.1"/>
</dbReference>
<accession>A0A512BE67</accession>
<organism evidence="3 4">
    <name type="scientific">Segetibacter aerophilus</name>
    <dbReference type="NCBI Taxonomy" id="670293"/>
    <lineage>
        <taxon>Bacteria</taxon>
        <taxon>Pseudomonadati</taxon>
        <taxon>Bacteroidota</taxon>
        <taxon>Chitinophagia</taxon>
        <taxon>Chitinophagales</taxon>
        <taxon>Chitinophagaceae</taxon>
        <taxon>Segetibacter</taxon>
    </lineage>
</organism>
<dbReference type="PANTHER" id="PTHR43674">
    <property type="entry name" value="NITRILASE C965.09-RELATED"/>
    <property type="match status" value="1"/>
</dbReference>
<dbReference type="Gene3D" id="3.60.110.10">
    <property type="entry name" value="Carbon-nitrogen hydrolase"/>
    <property type="match status" value="1"/>
</dbReference>
<reference evidence="3 4" key="1">
    <citation type="submission" date="2019-07" db="EMBL/GenBank/DDBJ databases">
        <title>Whole genome shotgun sequence of Segetibacter aerophilus NBRC 106135.</title>
        <authorList>
            <person name="Hosoyama A."/>
            <person name="Uohara A."/>
            <person name="Ohji S."/>
            <person name="Ichikawa N."/>
        </authorList>
    </citation>
    <scope>NUCLEOTIDE SEQUENCE [LARGE SCALE GENOMIC DNA]</scope>
    <source>
        <strain evidence="3 4">NBRC 106135</strain>
    </source>
</reference>
<evidence type="ECO:0000256" key="1">
    <source>
        <dbReference type="ARBA" id="ARBA00022801"/>
    </source>
</evidence>
<gene>
    <name evidence="3" type="ORF">SAE01_27480</name>
</gene>
<dbReference type="Proteomes" id="UP000321513">
    <property type="component" value="Unassembled WGS sequence"/>
</dbReference>
<dbReference type="SUPFAM" id="SSF56317">
    <property type="entry name" value="Carbon-nitrogen hydrolase"/>
    <property type="match status" value="1"/>
</dbReference>
<evidence type="ECO:0000313" key="4">
    <source>
        <dbReference type="Proteomes" id="UP000321513"/>
    </source>
</evidence>
<keyword evidence="4" id="KW-1185">Reference proteome</keyword>
<dbReference type="OrthoDB" id="9803818at2"/>
<comment type="caution">
    <text evidence="3">The sequence shown here is derived from an EMBL/GenBank/DDBJ whole genome shotgun (WGS) entry which is preliminary data.</text>
</comment>
<proteinExistence type="predicted"/>
<dbReference type="PROSITE" id="PS50263">
    <property type="entry name" value="CN_HYDROLASE"/>
    <property type="match status" value="1"/>
</dbReference>
<protein>
    <submittedName>
        <fullName evidence="3">Carbon-nitrogen hydrolase family protein</fullName>
    </submittedName>
</protein>
<dbReference type="EMBL" id="BJYT01000010">
    <property type="protein sequence ID" value="GEO10252.1"/>
    <property type="molecule type" value="Genomic_DNA"/>
</dbReference>
<dbReference type="GO" id="GO:0050126">
    <property type="term" value="F:N-carbamoylputrescine amidase activity"/>
    <property type="evidence" value="ECO:0007669"/>
    <property type="project" value="TreeGrafter"/>
</dbReference>
<name>A0A512BE67_9BACT</name>
<dbReference type="InterPro" id="IPR050345">
    <property type="entry name" value="Aliph_Amidase/BUP"/>
</dbReference>
<evidence type="ECO:0000313" key="3">
    <source>
        <dbReference type="EMBL" id="GEO10252.1"/>
    </source>
</evidence>
<dbReference type="CDD" id="cd07197">
    <property type="entry name" value="nitrilase"/>
    <property type="match status" value="1"/>
</dbReference>
<dbReference type="PANTHER" id="PTHR43674:SF2">
    <property type="entry name" value="BETA-UREIDOPROPIONASE"/>
    <property type="match status" value="1"/>
</dbReference>